<evidence type="ECO:0008006" key="7">
    <source>
        <dbReference type="Google" id="ProtNLM"/>
    </source>
</evidence>
<comment type="similarity">
    <text evidence="2">Belongs to the Tdpoz family.</text>
</comment>
<dbReference type="Gene3D" id="2.60.210.10">
    <property type="entry name" value="Apoptosis, Tumor Necrosis Factor Receptor Associated Protein 2, Chain A"/>
    <property type="match status" value="1"/>
</dbReference>
<keyword evidence="6" id="KW-1185">Reference proteome</keyword>
<evidence type="ECO:0000256" key="1">
    <source>
        <dbReference type="ARBA" id="ARBA00004906"/>
    </source>
</evidence>
<feature type="domain" description="BTB" evidence="3">
    <location>
        <begin position="180"/>
        <end position="247"/>
    </location>
</feature>
<evidence type="ECO:0000256" key="2">
    <source>
        <dbReference type="ARBA" id="ARBA00010846"/>
    </source>
</evidence>
<dbReference type="InterPro" id="IPR008974">
    <property type="entry name" value="TRAF-like"/>
</dbReference>
<dbReference type="SUPFAM" id="SSF49599">
    <property type="entry name" value="TRAF domain-like"/>
    <property type="match status" value="1"/>
</dbReference>
<feature type="domain" description="MATH" evidence="4">
    <location>
        <begin position="3"/>
        <end position="151"/>
    </location>
</feature>
<dbReference type="PROSITE" id="PS50144">
    <property type="entry name" value="MATH"/>
    <property type="match status" value="1"/>
</dbReference>
<dbReference type="CDD" id="cd18280">
    <property type="entry name" value="BTB_POZ_BPM_plant"/>
    <property type="match status" value="1"/>
</dbReference>
<dbReference type="InterPro" id="IPR011333">
    <property type="entry name" value="SKP1/BTB/POZ_sf"/>
</dbReference>
<comment type="pathway">
    <text evidence="1">Protein modification; protein ubiquitination.</text>
</comment>
<proteinExistence type="inferred from homology"/>
<dbReference type="Gene3D" id="3.30.710.10">
    <property type="entry name" value="Potassium Channel Kv1.1, Chain A"/>
    <property type="match status" value="1"/>
</dbReference>
<accession>J3MUJ5</accession>
<dbReference type="AlphaFoldDB" id="J3MUJ5"/>
<dbReference type="EnsemblPlants" id="OB08G27760.1">
    <property type="protein sequence ID" value="OB08G27760.1"/>
    <property type="gene ID" value="OB08G27760"/>
</dbReference>
<dbReference type="Pfam" id="PF24570">
    <property type="entry name" value="BACK_BPM_SPOP"/>
    <property type="match status" value="1"/>
</dbReference>
<dbReference type="Gramene" id="OB08G27760.1">
    <property type="protein sequence ID" value="OB08G27760.1"/>
    <property type="gene ID" value="OB08G27760"/>
</dbReference>
<evidence type="ECO:0000313" key="6">
    <source>
        <dbReference type="Proteomes" id="UP000006038"/>
    </source>
</evidence>
<dbReference type="InterPro" id="IPR045005">
    <property type="entry name" value="BPM1-6"/>
</dbReference>
<dbReference type="Pfam" id="PF22486">
    <property type="entry name" value="MATH_2"/>
    <property type="match status" value="1"/>
</dbReference>
<dbReference type="InterPro" id="IPR000210">
    <property type="entry name" value="BTB/POZ_dom"/>
</dbReference>
<dbReference type="OMA" id="HIWRANS"/>
<dbReference type="CDD" id="cd00121">
    <property type="entry name" value="MATH"/>
    <property type="match status" value="1"/>
</dbReference>
<reference evidence="5" key="2">
    <citation type="submission" date="2013-04" db="UniProtKB">
        <authorList>
            <consortium name="EnsemblPlants"/>
        </authorList>
    </citation>
    <scope>IDENTIFICATION</scope>
</reference>
<evidence type="ECO:0000259" key="4">
    <source>
        <dbReference type="PROSITE" id="PS50144"/>
    </source>
</evidence>
<dbReference type="InterPro" id="IPR002083">
    <property type="entry name" value="MATH/TRAF_dom"/>
</dbReference>
<dbReference type="InterPro" id="IPR056423">
    <property type="entry name" value="BACK_BPM_SPOP"/>
</dbReference>
<name>J3MUJ5_ORYBR</name>
<dbReference type="SMART" id="SM00225">
    <property type="entry name" value="BTB"/>
    <property type="match status" value="1"/>
</dbReference>
<dbReference type="GO" id="GO:0016567">
    <property type="term" value="P:protein ubiquitination"/>
    <property type="evidence" value="ECO:0007669"/>
    <property type="project" value="InterPro"/>
</dbReference>
<reference evidence="5" key="1">
    <citation type="journal article" date="2013" name="Nat. Commun.">
        <title>Whole-genome sequencing of Oryza brachyantha reveals mechanisms underlying Oryza genome evolution.</title>
        <authorList>
            <person name="Chen J."/>
            <person name="Huang Q."/>
            <person name="Gao D."/>
            <person name="Wang J."/>
            <person name="Lang Y."/>
            <person name="Liu T."/>
            <person name="Li B."/>
            <person name="Bai Z."/>
            <person name="Luis Goicoechea J."/>
            <person name="Liang C."/>
            <person name="Chen C."/>
            <person name="Zhang W."/>
            <person name="Sun S."/>
            <person name="Liao Y."/>
            <person name="Zhang X."/>
            <person name="Yang L."/>
            <person name="Song C."/>
            <person name="Wang M."/>
            <person name="Shi J."/>
            <person name="Liu G."/>
            <person name="Liu J."/>
            <person name="Zhou H."/>
            <person name="Zhou W."/>
            <person name="Yu Q."/>
            <person name="An N."/>
            <person name="Chen Y."/>
            <person name="Cai Q."/>
            <person name="Wang B."/>
            <person name="Liu B."/>
            <person name="Min J."/>
            <person name="Huang Y."/>
            <person name="Wu H."/>
            <person name="Li Z."/>
            <person name="Zhang Y."/>
            <person name="Yin Y."/>
            <person name="Song W."/>
            <person name="Jiang J."/>
            <person name="Jackson S.A."/>
            <person name="Wing R.A."/>
            <person name="Wang J."/>
            <person name="Chen M."/>
        </authorList>
    </citation>
    <scope>NUCLEOTIDE SEQUENCE [LARGE SCALE GENOMIC DNA]</scope>
    <source>
        <strain evidence="5">cv. IRGC 101232</strain>
    </source>
</reference>
<organism evidence="5">
    <name type="scientific">Oryza brachyantha</name>
    <name type="common">malo sina</name>
    <dbReference type="NCBI Taxonomy" id="4533"/>
    <lineage>
        <taxon>Eukaryota</taxon>
        <taxon>Viridiplantae</taxon>
        <taxon>Streptophyta</taxon>
        <taxon>Embryophyta</taxon>
        <taxon>Tracheophyta</taxon>
        <taxon>Spermatophyta</taxon>
        <taxon>Magnoliopsida</taxon>
        <taxon>Liliopsida</taxon>
        <taxon>Poales</taxon>
        <taxon>Poaceae</taxon>
        <taxon>BOP clade</taxon>
        <taxon>Oryzoideae</taxon>
        <taxon>Oryzeae</taxon>
        <taxon>Oryzinae</taxon>
        <taxon>Oryza</taxon>
    </lineage>
</organism>
<dbReference type="Pfam" id="PF00651">
    <property type="entry name" value="BTB"/>
    <property type="match status" value="1"/>
</dbReference>
<protein>
    <recommendedName>
        <fullName evidence="7">BTB domain-containing protein</fullName>
    </recommendedName>
</protein>
<dbReference type="SUPFAM" id="SSF54695">
    <property type="entry name" value="POZ domain"/>
    <property type="match status" value="1"/>
</dbReference>
<sequence length="372" mass="40794">MADSGFVELKLDYTAAAERCAAGDVVHSGVLHAGGHAWRVGCYPRESKVDDKGEYISLYFERFGESSNNLEAIFDAFLMGGDGQPCSFHATGCVQYFYREILATPVYFTKNSKISVQKPPEDWGWQRFVNRRDLESSSFMVDGKVRIMCVVIVLRDNAVPVPPSDIGAHLGGLLDRGDGTDVSFLVAGETFPAHRAVLAARSPVFRAELLGSMAEDKMACIPLQDIEPEAFRAMLRFIYTDELPVDGAVELINGGSSSSSAAAAATTKNMTTELLQNLLAAADRYDLNRLKLMCAQRLWDAVSADTVAATLACAEAHGCPELRKMCLEFFAVDKNFKKAVLTEGYCRLMQRFPSVIDEIGALIESRDNADQR</sequence>
<evidence type="ECO:0000313" key="5">
    <source>
        <dbReference type="EnsemblPlants" id="OB08G27760.1"/>
    </source>
</evidence>
<dbReference type="HOGENOM" id="CLU_004253_2_2_1"/>
<dbReference type="PANTHER" id="PTHR26379:SF238">
    <property type="entry name" value="OS08G0523100 PROTEIN"/>
    <property type="match status" value="1"/>
</dbReference>
<dbReference type="PANTHER" id="PTHR26379">
    <property type="entry name" value="BTB/POZ AND MATH DOMAIN-CONTAINING PROTEIN 1"/>
    <property type="match status" value="1"/>
</dbReference>
<dbReference type="eggNOG" id="KOG1987">
    <property type="taxonomic scope" value="Eukaryota"/>
</dbReference>
<dbReference type="PROSITE" id="PS50097">
    <property type="entry name" value="BTB"/>
    <property type="match status" value="1"/>
</dbReference>
<evidence type="ECO:0000259" key="3">
    <source>
        <dbReference type="PROSITE" id="PS50097"/>
    </source>
</evidence>
<dbReference type="Proteomes" id="UP000006038">
    <property type="component" value="Chromosome 8"/>
</dbReference>